<dbReference type="STRING" id="458.Lrub_0128"/>
<proteinExistence type="predicted"/>
<feature type="compositionally biased region" description="Basic residues" evidence="1">
    <location>
        <begin position="1"/>
        <end position="15"/>
    </location>
</feature>
<sequence>MKNRHQQKKSIRKISKQNLENVAGGNRNPRELIDGDDISRRLTDFVNRFHRR</sequence>
<comment type="caution">
    <text evidence="2">The sequence shown here is derived from an EMBL/GenBank/DDBJ whole genome shotgun (WGS) entry which is preliminary data.</text>
</comment>
<evidence type="ECO:0000256" key="1">
    <source>
        <dbReference type="SAM" id="MobiDB-lite"/>
    </source>
</evidence>
<dbReference type="PATRIC" id="fig|458.5.peg.130"/>
<protein>
    <submittedName>
        <fullName evidence="2">Uncharacterized protein</fullName>
    </submittedName>
</protein>
<dbReference type="Proteomes" id="UP000054608">
    <property type="component" value="Unassembled WGS sequence"/>
</dbReference>
<organism evidence="2 3">
    <name type="scientific">Legionella rubrilucens</name>
    <dbReference type="NCBI Taxonomy" id="458"/>
    <lineage>
        <taxon>Bacteria</taxon>
        <taxon>Pseudomonadati</taxon>
        <taxon>Pseudomonadota</taxon>
        <taxon>Gammaproteobacteria</taxon>
        <taxon>Legionellales</taxon>
        <taxon>Legionellaceae</taxon>
        <taxon>Legionella</taxon>
    </lineage>
</organism>
<accession>A0A0W0Y0J5</accession>
<gene>
    <name evidence="2" type="ORF">Lrub_0128</name>
</gene>
<dbReference type="AlphaFoldDB" id="A0A0W0Y0J5"/>
<dbReference type="RefSeq" id="WP_156413019.1">
    <property type="nucleotide sequence ID" value="NZ_CAAAIN010000003.1"/>
</dbReference>
<keyword evidence="3" id="KW-1185">Reference proteome</keyword>
<feature type="region of interest" description="Disordered" evidence="1">
    <location>
        <begin position="1"/>
        <end position="35"/>
    </location>
</feature>
<dbReference type="EMBL" id="LNYT01000003">
    <property type="protein sequence ID" value="KTD50504.1"/>
    <property type="molecule type" value="Genomic_DNA"/>
</dbReference>
<reference evidence="2 3" key="1">
    <citation type="submission" date="2015-11" db="EMBL/GenBank/DDBJ databases">
        <title>Genomic analysis of 38 Legionella species identifies large and diverse effector repertoires.</title>
        <authorList>
            <person name="Burstein D."/>
            <person name="Amaro F."/>
            <person name="Zusman T."/>
            <person name="Lifshitz Z."/>
            <person name="Cohen O."/>
            <person name="Gilbert J.A."/>
            <person name="Pupko T."/>
            <person name="Shuman H.A."/>
            <person name="Segal G."/>
        </authorList>
    </citation>
    <scope>NUCLEOTIDE SEQUENCE [LARGE SCALE GENOMIC DNA]</scope>
    <source>
        <strain evidence="2 3">WA-270A-C2</strain>
    </source>
</reference>
<name>A0A0W0Y0J5_9GAMM</name>
<evidence type="ECO:0000313" key="2">
    <source>
        <dbReference type="EMBL" id="KTD50504.1"/>
    </source>
</evidence>
<evidence type="ECO:0000313" key="3">
    <source>
        <dbReference type="Proteomes" id="UP000054608"/>
    </source>
</evidence>